<evidence type="ECO:0000259" key="12">
    <source>
        <dbReference type="Pfam" id="PF03372"/>
    </source>
</evidence>
<name>A0ABP0NSY6_9DINO</name>
<accession>A0ABP0NSY6</accession>
<evidence type="ECO:0000256" key="4">
    <source>
        <dbReference type="ARBA" id="ARBA00022722"/>
    </source>
</evidence>
<proteinExistence type="predicted"/>
<evidence type="ECO:0000256" key="2">
    <source>
        <dbReference type="ARBA" id="ARBA00001946"/>
    </source>
</evidence>
<protein>
    <recommendedName>
        <fullName evidence="12">Endonuclease/exonuclease/phosphatase domain-containing protein</fullName>
    </recommendedName>
</protein>
<dbReference type="SUPFAM" id="SSF56219">
    <property type="entry name" value="DNase I-like"/>
    <property type="match status" value="1"/>
</dbReference>
<comment type="caution">
    <text evidence="13">The sequence shown here is derived from an EMBL/GenBank/DDBJ whole genome shotgun (WGS) entry which is preliminary data.</text>
</comment>
<evidence type="ECO:0000256" key="6">
    <source>
        <dbReference type="ARBA" id="ARBA00022763"/>
    </source>
</evidence>
<reference evidence="13 14" key="1">
    <citation type="submission" date="2024-02" db="EMBL/GenBank/DDBJ databases">
        <authorList>
            <person name="Chen Y."/>
            <person name="Shah S."/>
            <person name="Dougan E. K."/>
            <person name="Thang M."/>
            <person name="Chan C."/>
        </authorList>
    </citation>
    <scope>NUCLEOTIDE SEQUENCE [LARGE SCALE GENOMIC DNA]</scope>
</reference>
<comment type="cofactor">
    <cofactor evidence="1">
        <name>Mn(2+)</name>
        <dbReference type="ChEBI" id="CHEBI:29035"/>
    </cofactor>
</comment>
<evidence type="ECO:0000256" key="11">
    <source>
        <dbReference type="SAM" id="MobiDB-lite"/>
    </source>
</evidence>
<keyword evidence="5" id="KW-0479">Metal-binding</keyword>
<evidence type="ECO:0000256" key="5">
    <source>
        <dbReference type="ARBA" id="ARBA00022723"/>
    </source>
</evidence>
<evidence type="ECO:0000256" key="10">
    <source>
        <dbReference type="ARBA" id="ARBA00023242"/>
    </source>
</evidence>
<sequence>MLLIRRCPKDPNRKQRVPFLVSRQRLERALERICRSLEEGGSLALQPGALTPGGYVELLKKENLEQYSDTEEGEEPHGLQVEVVEQTPWERVERKLFAMWMSCSLELQMAARVRLLHEPQDVQGPAERMDVLWQNLRAAMDAKAPDVVGGPADLMLKTLAQYLSLQFSDKSVLEVENILHDELTAVQELASWEEPLVSDGLSSPEDVARQQTEAELKDELWEAVCAANESGSNKSTIRRFGAARVQGVPILDPPTVASRNQLVREDQPYYIVAGFVKLFPLGHGDFWAHLHQRQEENQQPLSFWEWLKHLLLRSDGRFQAHPRFYFFALNTALRSKALRAQGYFMKRQQGASKCVAYTTEELFNMGKAQFTKIVSAFEHSMAGSAQEKLRQRSDLEAMVEQIEQETLQDQAHALLQSWQTADLACKLLEQQGCAAATAELQAACLAAKAAVEKVLSPETIEAQAKPSVSRVDVDRGMDEAAQADVARVDVDRAAEPLQQEFEVSFPEQDSAFVGSRPGSGRKTLESLLSEVQQRSLCVQSGGEIPCHFSTLTTAIYRWDDLAQCLEHYEAAVRKRRGDRADPLEPAERQLAPERRRVLRYPGVVAWFTAYKMELFYKHVLRYEDGQGVFEWGAGGIMHLHSINFGSCMPRVDPTAAGMQQPDEKTAEISAQFAEMHEECLTDWSFAKAEKWSFHEIDNCVARAARPGSPAHTDSESDGSEDMEESALLEKCVLRNTVDAGLQVGLSADVFGQHAVAEDVDFQRVFPTVLTQDERQLLQDLDLDLQDTAWHACCISVQQKALLMTNNCRLVRRARRKWYGRLTEKCNMHDRHAGLGFEVPPVYIEATKDADTEEQEPEVLTAQLQQCSLRCGTLNMHLLSPGPWFEPLLEQCDVMFLQEVTTQCLEDFCLLGQQKGYGVVSPLLRGQAPAEGFDVCLLLKRDVVQSRRVTISPLPLPSSRRFAQVHVTLPANGCVLMLATAHFTAGSNGDKERECELEAVLATLEALSHVDCCVFAGDLNMRSVEGLPADVSSRWRDAWQEDGSPEDRCGTWHPEAAPAQDARVRTWRFDRILTLCQFGSMDKPSPTPLRAGTEAAERVSFATVELQRGSFDVQFQAADLDHAFVSATFNVMPLAAGAREVSSECLKVLRPGLGPKKARRPLERESCAQRQHAQSFCGKDYEKPRVLPGMGAILEDSRRKSLFRLYTHWNCHHLNTHDPLKAMGLVANVDDQVVLTAQAAVNYLTKYLGEIGGGHSAHSRISGLIDDIVCRMGDRETMTVASLLSKYVTSLNVKEDSNALKDLASVELARVDENVVKKSKVALYLDRYAKHNRVKALRRADAAADNSESHGAEVCPAVPAASAASVPAVAAATMPASPAIENQDGVRGAEVRPAVPALVSSQAKAATRAVHVINLSAGHNPEESGAEDTAEGNPDPNEKFLADTLSNRQMIANRHGLLWISRPGDHRHSIVDAVRLQRPPLKMVCVKGYLEALTETKPKGSKKVQFFVERFVFLMLYIDLQPYEKKGFRRHWQTEKNVVLKPYAELWEYIKAETLKQCGLAVSSSPAHRVGFDGPVSIPHAELKTGAWRQSVFCLEPHSLEHEEWEDAADREAKRLRYAQAAMHEQSMGRPGTRLHEVSLPVDADALMCADFDTRAEWDALNPYLDNVRAQWLCPELAVKICPETKGYVLKPTQGGLAHTEAEQITVHQDRSSSSYTGPASDRTQNSFAQHMRAWMLAYTAAHGVCEANLPLPQNLQGPLLLNEPVLLLGTAGTGKTTTLQAANQLLEAHGLKARIVRCAYTGVAASNMGSGGRTLVSLFRLNKRKFGGGLEPLSFEDLRAMDEELRGMCLLEIDELSMTEKLILTCISACSSGEWSCIMIGSVAVARRCVPCMGQSLYKESLLRLRDAAHTKEDVQLWKSHDLTDVAACTLTVEERKFFEGKCEDVAGKENSTILRVWSNDSTPGVERYPSENYGGLKRVLHLAEGAPVMLTTNLRTVWNLVNGARGHVVSVAPAEQHPAVSGDRVEPGASAAEVGGVSATAAEYVIVDFPDYVGPLMVAGHPTWVCIPKQTNRREKFRGLARTQFPLVLRYGMTVHKSQGLALSSGCVFNMEHEPTWSPFKQMLHGQACSPHGRMASKAGGGRTKRKTMRGATAKTSSLPDVGDGTREPQCDAGGLSADEDAYYAELHEEEELEKAGFEAYLEDKALEDARRRAQEIAADFYDDEGYFDDY</sequence>
<feature type="region of interest" description="Disordered" evidence="11">
    <location>
        <begin position="2132"/>
        <end position="2176"/>
    </location>
</feature>
<dbReference type="SUPFAM" id="SSF52540">
    <property type="entry name" value="P-loop containing nucleoside triphosphate hydrolases"/>
    <property type="match status" value="2"/>
</dbReference>
<dbReference type="InterPro" id="IPR036691">
    <property type="entry name" value="Endo/exonu/phosph_ase_sf"/>
</dbReference>
<evidence type="ECO:0000313" key="14">
    <source>
        <dbReference type="Proteomes" id="UP001642484"/>
    </source>
</evidence>
<evidence type="ECO:0000256" key="3">
    <source>
        <dbReference type="ARBA" id="ARBA00004322"/>
    </source>
</evidence>
<dbReference type="Gene3D" id="3.40.50.300">
    <property type="entry name" value="P-loop containing nucleotide triphosphate hydrolases"/>
    <property type="match status" value="1"/>
</dbReference>
<evidence type="ECO:0000313" key="13">
    <source>
        <dbReference type="EMBL" id="CAK9066912.1"/>
    </source>
</evidence>
<feature type="domain" description="Endonuclease/exonuclease/phosphatase" evidence="12">
    <location>
        <begin position="884"/>
        <end position="1073"/>
    </location>
</feature>
<keyword evidence="9" id="KW-0234">DNA repair</keyword>
<keyword evidence="14" id="KW-1185">Reference proteome</keyword>
<keyword evidence="7" id="KW-0378">Hydrolase</keyword>
<keyword evidence="6" id="KW-0227">DNA damage</keyword>
<dbReference type="InterPro" id="IPR005135">
    <property type="entry name" value="Endo/exonuclease/phosphatase"/>
</dbReference>
<feature type="region of interest" description="Disordered" evidence="11">
    <location>
        <begin position="1416"/>
        <end position="1439"/>
    </location>
</feature>
<evidence type="ECO:0000256" key="8">
    <source>
        <dbReference type="ARBA" id="ARBA00022842"/>
    </source>
</evidence>
<gene>
    <name evidence="13" type="ORF">CCMP2556_LOCUS32880</name>
</gene>
<evidence type="ECO:0000256" key="7">
    <source>
        <dbReference type="ARBA" id="ARBA00022801"/>
    </source>
</evidence>
<dbReference type="InterPro" id="IPR051547">
    <property type="entry name" value="TDP2-like"/>
</dbReference>
<organism evidence="13 14">
    <name type="scientific">Durusdinium trenchii</name>
    <dbReference type="NCBI Taxonomy" id="1381693"/>
    <lineage>
        <taxon>Eukaryota</taxon>
        <taxon>Sar</taxon>
        <taxon>Alveolata</taxon>
        <taxon>Dinophyceae</taxon>
        <taxon>Suessiales</taxon>
        <taxon>Symbiodiniaceae</taxon>
        <taxon>Durusdinium</taxon>
    </lineage>
</organism>
<keyword evidence="4" id="KW-0540">Nuclease</keyword>
<dbReference type="Pfam" id="PF03372">
    <property type="entry name" value="Exo_endo_phos"/>
    <property type="match status" value="1"/>
</dbReference>
<evidence type="ECO:0000256" key="9">
    <source>
        <dbReference type="ARBA" id="ARBA00023204"/>
    </source>
</evidence>
<keyword evidence="10" id="KW-0539">Nucleus</keyword>
<dbReference type="PANTHER" id="PTHR15822">
    <property type="entry name" value="TRAF AND TNF RECEPTOR-ASSOCIATED PROTEIN"/>
    <property type="match status" value="1"/>
</dbReference>
<dbReference type="InterPro" id="IPR027417">
    <property type="entry name" value="P-loop_NTPase"/>
</dbReference>
<evidence type="ECO:0000256" key="1">
    <source>
        <dbReference type="ARBA" id="ARBA00001936"/>
    </source>
</evidence>
<dbReference type="Pfam" id="PF13245">
    <property type="entry name" value="AAA_19"/>
    <property type="match status" value="1"/>
</dbReference>
<dbReference type="EMBL" id="CAXAMN010022151">
    <property type="protein sequence ID" value="CAK9066912.1"/>
    <property type="molecule type" value="Genomic_DNA"/>
</dbReference>
<comment type="subcellular location">
    <subcellularLocation>
        <location evidence="3">Nucleus</location>
        <location evidence="3">PML body</location>
    </subcellularLocation>
</comment>
<keyword evidence="8" id="KW-0460">Magnesium</keyword>
<dbReference type="PANTHER" id="PTHR15822:SF4">
    <property type="entry name" value="TYROSYL-DNA PHOSPHODIESTERASE 2"/>
    <property type="match status" value="1"/>
</dbReference>
<comment type="cofactor">
    <cofactor evidence="2">
        <name>Mg(2+)</name>
        <dbReference type="ChEBI" id="CHEBI:18420"/>
    </cofactor>
</comment>
<dbReference type="Gene3D" id="3.60.10.10">
    <property type="entry name" value="Endonuclease/exonuclease/phosphatase"/>
    <property type="match status" value="1"/>
</dbReference>
<dbReference type="Proteomes" id="UP001642484">
    <property type="component" value="Unassembled WGS sequence"/>
</dbReference>